<organism evidence="2">
    <name type="scientific">Cacopsylla melanoneura</name>
    <dbReference type="NCBI Taxonomy" id="428564"/>
    <lineage>
        <taxon>Eukaryota</taxon>
        <taxon>Metazoa</taxon>
        <taxon>Ecdysozoa</taxon>
        <taxon>Arthropoda</taxon>
        <taxon>Hexapoda</taxon>
        <taxon>Insecta</taxon>
        <taxon>Pterygota</taxon>
        <taxon>Neoptera</taxon>
        <taxon>Paraneoptera</taxon>
        <taxon>Hemiptera</taxon>
        <taxon>Sternorrhyncha</taxon>
        <taxon>Psylloidea</taxon>
        <taxon>Psyllidae</taxon>
        <taxon>Psyllinae</taxon>
        <taxon>Cacopsylla</taxon>
    </lineage>
</organism>
<keyword evidence="1" id="KW-0472">Membrane</keyword>
<dbReference type="EMBL" id="HBUF01527484">
    <property type="protein sequence ID" value="CAG6750653.1"/>
    <property type="molecule type" value="Transcribed_RNA"/>
</dbReference>
<proteinExistence type="predicted"/>
<reference evidence="2" key="1">
    <citation type="submission" date="2021-05" db="EMBL/GenBank/DDBJ databases">
        <authorList>
            <person name="Alioto T."/>
            <person name="Alioto T."/>
            <person name="Gomez Garrido J."/>
        </authorList>
    </citation>
    <scope>NUCLEOTIDE SEQUENCE</scope>
</reference>
<feature type="transmembrane region" description="Helical" evidence="1">
    <location>
        <begin position="78"/>
        <end position="99"/>
    </location>
</feature>
<dbReference type="EMBL" id="HBUF01347807">
    <property type="protein sequence ID" value="CAG6711119.1"/>
    <property type="molecule type" value="Transcribed_RNA"/>
</dbReference>
<evidence type="ECO:0000313" key="2">
    <source>
        <dbReference type="EMBL" id="CAG6711122.1"/>
    </source>
</evidence>
<dbReference type="EMBL" id="HBUF01347809">
    <property type="protein sequence ID" value="CAG6711121.1"/>
    <property type="molecule type" value="Transcribed_RNA"/>
</dbReference>
<dbReference type="EMBL" id="HBUF01347810">
    <property type="protein sequence ID" value="CAG6711122.1"/>
    <property type="molecule type" value="Transcribed_RNA"/>
</dbReference>
<dbReference type="EMBL" id="HBUF01021790">
    <property type="protein sequence ID" value="CAG6611454.1"/>
    <property type="molecule type" value="Transcribed_RNA"/>
</dbReference>
<protein>
    <submittedName>
        <fullName evidence="2">Uncharacterized protein</fullName>
    </submittedName>
</protein>
<dbReference type="EMBL" id="HBUF01347808">
    <property type="protein sequence ID" value="CAG6711120.1"/>
    <property type="molecule type" value="Transcribed_RNA"/>
</dbReference>
<name>A0A8D8XVL8_9HEMI</name>
<feature type="transmembrane region" description="Helical" evidence="1">
    <location>
        <begin position="50"/>
        <end position="71"/>
    </location>
</feature>
<dbReference type="EMBL" id="HBUF01021789">
    <property type="protein sequence ID" value="CAG6611453.1"/>
    <property type="molecule type" value="Transcribed_RNA"/>
</dbReference>
<dbReference type="AlphaFoldDB" id="A0A8D8XVL8"/>
<feature type="transmembrane region" description="Helical" evidence="1">
    <location>
        <begin position="119"/>
        <end position="141"/>
    </location>
</feature>
<dbReference type="EMBL" id="HBUF01189239">
    <property type="protein sequence ID" value="CAG6657681.1"/>
    <property type="molecule type" value="Transcribed_RNA"/>
</dbReference>
<accession>A0A8D8XVL8</accession>
<evidence type="ECO:0000256" key="1">
    <source>
        <dbReference type="SAM" id="Phobius"/>
    </source>
</evidence>
<dbReference type="EMBL" id="HBUF01189240">
    <property type="protein sequence ID" value="CAG6657682.1"/>
    <property type="molecule type" value="Transcribed_RNA"/>
</dbReference>
<keyword evidence="1" id="KW-0812">Transmembrane</keyword>
<dbReference type="EMBL" id="HBUF01527485">
    <property type="protein sequence ID" value="CAG6750654.1"/>
    <property type="molecule type" value="Transcribed_RNA"/>
</dbReference>
<dbReference type="EMBL" id="HBUF01021791">
    <property type="protein sequence ID" value="CAG6611455.1"/>
    <property type="molecule type" value="Transcribed_RNA"/>
</dbReference>
<sequence length="144" mass="15162">MACMALLLLDGFTGRTGLDGDGSSGTILNPPSWEVLFAFPPGFSGTTLNIGIFCWLSALSILLVISIAFGPGGLVPKFFNFFTGFWGSIANLLLSIALSKSDSNIVICLSKRSVLVFSSPSSVSIIELSFSIISVVSSPLFRTS</sequence>
<dbReference type="EMBL" id="HBUF01347806">
    <property type="protein sequence ID" value="CAG6711118.1"/>
    <property type="molecule type" value="Transcribed_RNA"/>
</dbReference>
<keyword evidence="1" id="KW-1133">Transmembrane helix</keyword>